<accession>A0A0Z8QBC9</accession>
<dbReference type="RefSeq" id="WP_044761675.1">
    <property type="nucleotide sequence ID" value="NZ_CEKS01000007.1"/>
</dbReference>
<feature type="chain" id="PRO_5039078103" evidence="1">
    <location>
        <begin position="24"/>
        <end position="192"/>
    </location>
</feature>
<evidence type="ECO:0000313" key="2">
    <source>
        <dbReference type="EMBL" id="CYW60981.1"/>
    </source>
</evidence>
<name>A0A0Z8QBC9_STRSU</name>
<evidence type="ECO:0000256" key="1">
    <source>
        <dbReference type="SAM" id="SignalP"/>
    </source>
</evidence>
<dbReference type="AlphaFoldDB" id="A0A0Z8QBC9"/>
<evidence type="ECO:0000313" key="3">
    <source>
        <dbReference type="Proteomes" id="UP000071962"/>
    </source>
</evidence>
<keyword evidence="1" id="KW-0732">Signal</keyword>
<proteinExistence type="predicted"/>
<protein>
    <submittedName>
        <fullName evidence="2">Membrane protein</fullName>
    </submittedName>
</protein>
<organism evidence="2 3">
    <name type="scientific">Streptococcus suis</name>
    <dbReference type="NCBI Taxonomy" id="1307"/>
    <lineage>
        <taxon>Bacteria</taxon>
        <taxon>Bacillati</taxon>
        <taxon>Bacillota</taxon>
        <taxon>Bacilli</taxon>
        <taxon>Lactobacillales</taxon>
        <taxon>Streptococcaceae</taxon>
        <taxon>Streptococcus</taxon>
    </lineage>
</organism>
<gene>
    <name evidence="2" type="ORF">ERS132551_00195</name>
</gene>
<sequence>MKKSFKRIVLATTLLLLTSSSFPTITVLAEAQGTHHHTAVNDRKPRQMSELEKDQLVEEVKRNHPTVSKSFIRKALEKQLVGDYSIPIESNALSRSPWQRITVDQMGALIDTGLGALLGVGAGGIAGAIKTVGKRAAKESLRQVITRYGLSILISDQVLDFALNLFSPGHHIATYWDQHDKVPNNGRINFEW</sequence>
<feature type="signal peptide" evidence="1">
    <location>
        <begin position="1"/>
        <end position="23"/>
    </location>
</feature>
<dbReference type="Proteomes" id="UP000071962">
    <property type="component" value="Unassembled WGS sequence"/>
</dbReference>
<reference evidence="2 3" key="1">
    <citation type="submission" date="2016-02" db="EMBL/GenBank/DDBJ databases">
        <authorList>
            <consortium name="Pathogen Informatics"/>
        </authorList>
    </citation>
    <scope>NUCLEOTIDE SEQUENCE [LARGE SCALE GENOMIC DNA]</scope>
    <source>
        <strain evidence="2 3">SS1062</strain>
    </source>
</reference>
<dbReference type="EMBL" id="FIKT01000002">
    <property type="protein sequence ID" value="CYW60981.1"/>
    <property type="molecule type" value="Genomic_DNA"/>
</dbReference>